<dbReference type="SUPFAM" id="SSF53254">
    <property type="entry name" value="Phosphoglycerate mutase-like"/>
    <property type="match status" value="1"/>
</dbReference>
<evidence type="ECO:0000313" key="2">
    <source>
        <dbReference type="Proteomes" id="UP000309133"/>
    </source>
</evidence>
<gene>
    <name evidence="1" type="ORF">E6C64_09350</name>
</gene>
<organism evidence="1 2">
    <name type="scientific">Naasia lichenicola</name>
    <dbReference type="NCBI Taxonomy" id="2565933"/>
    <lineage>
        <taxon>Bacteria</taxon>
        <taxon>Bacillati</taxon>
        <taxon>Actinomycetota</taxon>
        <taxon>Actinomycetes</taxon>
        <taxon>Micrococcales</taxon>
        <taxon>Microbacteriaceae</taxon>
        <taxon>Naasia</taxon>
    </lineage>
</organism>
<dbReference type="AlphaFoldDB" id="A0A4S4FK82"/>
<dbReference type="PANTHER" id="PTHR48100">
    <property type="entry name" value="BROAD-SPECIFICITY PHOSPHATASE YOR283W-RELATED"/>
    <property type="match status" value="1"/>
</dbReference>
<dbReference type="Proteomes" id="UP000309133">
    <property type="component" value="Unassembled WGS sequence"/>
</dbReference>
<dbReference type="RefSeq" id="WP_136427246.1">
    <property type="nucleotide sequence ID" value="NZ_SSSM01000004.1"/>
</dbReference>
<comment type="caution">
    <text evidence="1">The sequence shown here is derived from an EMBL/GenBank/DDBJ whole genome shotgun (WGS) entry which is preliminary data.</text>
</comment>
<dbReference type="OrthoDB" id="3215466at2"/>
<dbReference type="InterPro" id="IPR029033">
    <property type="entry name" value="His_PPase_superfam"/>
</dbReference>
<name>A0A4S4FK82_9MICO</name>
<reference evidence="1 2" key="1">
    <citation type="submission" date="2019-04" db="EMBL/GenBank/DDBJ databases">
        <authorList>
            <person name="Jiang L."/>
        </authorList>
    </citation>
    <scope>NUCLEOTIDE SEQUENCE [LARGE SCALE GENOMIC DNA]</scope>
    <source>
        <strain evidence="1 2">YIM 131853</strain>
    </source>
</reference>
<protein>
    <submittedName>
        <fullName evidence="1">Histidine phosphatase family protein</fullName>
    </submittedName>
</protein>
<dbReference type="CDD" id="cd07067">
    <property type="entry name" value="HP_PGM_like"/>
    <property type="match status" value="1"/>
</dbReference>
<dbReference type="SMART" id="SM00855">
    <property type="entry name" value="PGAM"/>
    <property type="match status" value="1"/>
</dbReference>
<dbReference type="GO" id="GO:0005737">
    <property type="term" value="C:cytoplasm"/>
    <property type="evidence" value="ECO:0007669"/>
    <property type="project" value="TreeGrafter"/>
</dbReference>
<proteinExistence type="predicted"/>
<dbReference type="InterPro" id="IPR013078">
    <property type="entry name" value="His_Pase_superF_clade-1"/>
</dbReference>
<dbReference type="Gene3D" id="3.40.50.1240">
    <property type="entry name" value="Phosphoglycerate mutase-like"/>
    <property type="match status" value="1"/>
</dbReference>
<sequence length="213" mass="23546">MPASQVHLVRHGEVDNPRGVLYGRLPGFGLSTAGREMAAAAADHLLRSGHRVTRLLSSPLERAVESAEPVAAAFDLEIETRDPLIEAFSRLEGGRYQMNAGILFKPGAWRYLVNPFTPSWGEPFVEVAARMRAEMDFAWRSVDDGDVVIVSHQLPIWMAHRSVAGQSLAHDPRKRRCALSSITSFENRNGWTEVDYADPASSLRRRKGDVGAV</sequence>
<dbReference type="Pfam" id="PF00300">
    <property type="entry name" value="His_Phos_1"/>
    <property type="match status" value="1"/>
</dbReference>
<dbReference type="EMBL" id="SSSM01000004">
    <property type="protein sequence ID" value="THG30833.1"/>
    <property type="molecule type" value="Genomic_DNA"/>
</dbReference>
<dbReference type="InterPro" id="IPR050275">
    <property type="entry name" value="PGM_Phosphatase"/>
</dbReference>
<evidence type="ECO:0000313" key="1">
    <source>
        <dbReference type="EMBL" id="THG30833.1"/>
    </source>
</evidence>
<keyword evidence="2" id="KW-1185">Reference proteome</keyword>
<accession>A0A4S4FK82</accession>
<dbReference type="PANTHER" id="PTHR48100:SF51">
    <property type="entry name" value="PHOSPHOGLYCERATE MUTASE"/>
    <property type="match status" value="1"/>
</dbReference>
<dbReference type="GO" id="GO:0016791">
    <property type="term" value="F:phosphatase activity"/>
    <property type="evidence" value="ECO:0007669"/>
    <property type="project" value="TreeGrafter"/>
</dbReference>